<dbReference type="AlphaFoldDB" id="A0A316F542"/>
<dbReference type="PANTHER" id="PTHR30055">
    <property type="entry name" value="HTH-TYPE TRANSCRIPTIONAL REGULATOR RUTR"/>
    <property type="match status" value="1"/>
</dbReference>
<dbReference type="Proteomes" id="UP000245697">
    <property type="component" value="Unassembled WGS sequence"/>
</dbReference>
<dbReference type="PROSITE" id="PS50977">
    <property type="entry name" value="HTH_TETR_2"/>
    <property type="match status" value="1"/>
</dbReference>
<dbReference type="InterPro" id="IPR001647">
    <property type="entry name" value="HTH_TetR"/>
</dbReference>
<evidence type="ECO:0000256" key="2">
    <source>
        <dbReference type="ARBA" id="ARBA00023125"/>
    </source>
</evidence>
<dbReference type="Pfam" id="PF00440">
    <property type="entry name" value="TetR_N"/>
    <property type="match status" value="1"/>
</dbReference>
<evidence type="ECO:0000313" key="6">
    <source>
        <dbReference type="EMBL" id="PWK39491.1"/>
    </source>
</evidence>
<dbReference type="PANTHER" id="PTHR30055:SF234">
    <property type="entry name" value="HTH-TYPE TRANSCRIPTIONAL REGULATOR BETI"/>
    <property type="match status" value="1"/>
</dbReference>
<dbReference type="SUPFAM" id="SSF46689">
    <property type="entry name" value="Homeodomain-like"/>
    <property type="match status" value="1"/>
</dbReference>
<dbReference type="RefSeq" id="WP_109600658.1">
    <property type="nucleotide sequence ID" value="NZ_BONA01000075.1"/>
</dbReference>
<keyword evidence="1" id="KW-0805">Transcription regulation</keyword>
<dbReference type="InterPro" id="IPR050109">
    <property type="entry name" value="HTH-type_TetR-like_transc_reg"/>
</dbReference>
<dbReference type="InterPro" id="IPR036271">
    <property type="entry name" value="Tet_transcr_reg_TetR-rel_C_sf"/>
</dbReference>
<proteinExistence type="predicted"/>
<evidence type="ECO:0000256" key="4">
    <source>
        <dbReference type="PROSITE-ProRule" id="PRU00335"/>
    </source>
</evidence>
<accession>A0A316F542</accession>
<dbReference type="SUPFAM" id="SSF48498">
    <property type="entry name" value="Tetracyclin repressor-like, C-terminal domain"/>
    <property type="match status" value="1"/>
</dbReference>
<evidence type="ECO:0000313" key="7">
    <source>
        <dbReference type="Proteomes" id="UP000245697"/>
    </source>
</evidence>
<feature type="domain" description="HTH tetR-type" evidence="5">
    <location>
        <begin position="15"/>
        <end position="74"/>
    </location>
</feature>
<evidence type="ECO:0000256" key="1">
    <source>
        <dbReference type="ARBA" id="ARBA00023015"/>
    </source>
</evidence>
<dbReference type="Gene3D" id="1.10.357.10">
    <property type="entry name" value="Tetracycline Repressor, domain 2"/>
    <property type="match status" value="1"/>
</dbReference>
<dbReference type="InterPro" id="IPR049445">
    <property type="entry name" value="TetR_SbtR-like_C"/>
</dbReference>
<feature type="DNA-binding region" description="H-T-H motif" evidence="4">
    <location>
        <begin position="37"/>
        <end position="56"/>
    </location>
</feature>
<evidence type="ECO:0000259" key="5">
    <source>
        <dbReference type="PROSITE" id="PS50977"/>
    </source>
</evidence>
<name>A0A316F542_9ACTN</name>
<organism evidence="6 7">
    <name type="scientific">Actinoplanes xinjiangensis</name>
    <dbReference type="NCBI Taxonomy" id="512350"/>
    <lineage>
        <taxon>Bacteria</taxon>
        <taxon>Bacillati</taxon>
        <taxon>Actinomycetota</taxon>
        <taxon>Actinomycetes</taxon>
        <taxon>Micromonosporales</taxon>
        <taxon>Micromonosporaceae</taxon>
        <taxon>Actinoplanes</taxon>
    </lineage>
</organism>
<protein>
    <submittedName>
        <fullName evidence="6">TetR family transcriptional regulator</fullName>
    </submittedName>
</protein>
<dbReference type="GO" id="GO:0000976">
    <property type="term" value="F:transcription cis-regulatory region binding"/>
    <property type="evidence" value="ECO:0007669"/>
    <property type="project" value="TreeGrafter"/>
</dbReference>
<keyword evidence="2 4" id="KW-0238">DNA-binding</keyword>
<dbReference type="PRINTS" id="PR00455">
    <property type="entry name" value="HTHTETR"/>
</dbReference>
<gene>
    <name evidence="6" type="ORF">BC793_12263</name>
</gene>
<dbReference type="EMBL" id="QGGR01000022">
    <property type="protein sequence ID" value="PWK39491.1"/>
    <property type="molecule type" value="Genomic_DNA"/>
</dbReference>
<evidence type="ECO:0000256" key="3">
    <source>
        <dbReference type="ARBA" id="ARBA00023163"/>
    </source>
</evidence>
<dbReference type="GO" id="GO:0003700">
    <property type="term" value="F:DNA-binding transcription factor activity"/>
    <property type="evidence" value="ECO:0007669"/>
    <property type="project" value="TreeGrafter"/>
</dbReference>
<comment type="caution">
    <text evidence="6">The sequence shown here is derived from an EMBL/GenBank/DDBJ whole genome shotgun (WGS) entry which is preliminary data.</text>
</comment>
<keyword evidence="7" id="KW-1185">Reference proteome</keyword>
<sequence>MTRTTPGRPLRADARRNYERILAAAGTVFAEQGADGSLEEIARRADVGSATLHRHFPSRRALLLAVFEDGIAGLCEQARSLARDAAPGPALTTWLRALATYTVTHRGLSLSLLPPGPGAAVGDDPCHVMLHDAGAPLLHSAQRAGAVRSDVVFADLLTLVTAISLAIEATGDPAEAERLLTLALNGIHVTA</sequence>
<reference evidence="6 7" key="1">
    <citation type="submission" date="2018-05" db="EMBL/GenBank/DDBJ databases">
        <title>Genomic Encyclopedia of Archaeal and Bacterial Type Strains, Phase II (KMG-II): from individual species to whole genera.</title>
        <authorList>
            <person name="Goeker M."/>
        </authorList>
    </citation>
    <scope>NUCLEOTIDE SEQUENCE [LARGE SCALE GENOMIC DNA]</scope>
    <source>
        <strain evidence="6 7">DSM 45184</strain>
    </source>
</reference>
<dbReference type="OrthoDB" id="3617113at2"/>
<dbReference type="Pfam" id="PF21597">
    <property type="entry name" value="TetR_C_43"/>
    <property type="match status" value="1"/>
</dbReference>
<dbReference type="InterPro" id="IPR009057">
    <property type="entry name" value="Homeodomain-like_sf"/>
</dbReference>
<keyword evidence="3" id="KW-0804">Transcription</keyword>